<evidence type="ECO:0000313" key="8">
    <source>
        <dbReference type="EMBL" id="KAK9973137.1"/>
    </source>
</evidence>
<accession>A0AAW2AIB5</accession>
<feature type="domain" description="C2H2-type" evidence="7">
    <location>
        <begin position="781"/>
        <end position="810"/>
    </location>
</feature>
<feature type="domain" description="C2H2-type" evidence="7">
    <location>
        <begin position="688"/>
        <end position="717"/>
    </location>
</feature>
<feature type="domain" description="C2H2-type" evidence="7">
    <location>
        <begin position="748"/>
        <end position="777"/>
    </location>
</feature>
<feature type="domain" description="C2H2-type" evidence="7">
    <location>
        <begin position="658"/>
        <end position="687"/>
    </location>
</feature>
<keyword evidence="4" id="KW-0862">Zinc</keyword>
<dbReference type="FunFam" id="3.30.160.60:FF:000125">
    <property type="entry name" value="Putative zinc finger protein 143"/>
    <property type="match status" value="1"/>
</dbReference>
<proteinExistence type="predicted"/>
<dbReference type="InterPro" id="IPR036236">
    <property type="entry name" value="Znf_C2H2_sf"/>
</dbReference>
<feature type="domain" description="C2H2-type" evidence="7">
    <location>
        <begin position="568"/>
        <end position="597"/>
    </location>
</feature>
<dbReference type="InterPro" id="IPR013087">
    <property type="entry name" value="Znf_C2H2_type"/>
</dbReference>
<keyword evidence="1" id="KW-0479">Metal-binding</keyword>
<dbReference type="PANTHER" id="PTHR46179">
    <property type="entry name" value="ZINC FINGER PROTEIN"/>
    <property type="match status" value="1"/>
</dbReference>
<dbReference type="FunFam" id="3.30.160.60:FF:000872">
    <property type="entry name" value="zinc finger X-linked protein ZXDB"/>
    <property type="match status" value="1"/>
</dbReference>
<feature type="compositionally biased region" description="Polar residues" evidence="6">
    <location>
        <begin position="1147"/>
        <end position="1158"/>
    </location>
</feature>
<feature type="compositionally biased region" description="Low complexity" evidence="6">
    <location>
        <begin position="823"/>
        <end position="832"/>
    </location>
</feature>
<dbReference type="PROSITE" id="PS00028">
    <property type="entry name" value="ZINC_FINGER_C2H2_1"/>
    <property type="match status" value="10"/>
</dbReference>
<protein>
    <recommendedName>
        <fullName evidence="7">C2H2-type domain-containing protein</fullName>
    </recommendedName>
</protein>
<dbReference type="SMART" id="SM00355">
    <property type="entry name" value="ZnF_C2H2"/>
    <property type="match status" value="10"/>
</dbReference>
<feature type="region of interest" description="Disordered" evidence="6">
    <location>
        <begin position="1120"/>
        <end position="1172"/>
    </location>
</feature>
<feature type="domain" description="C2H2-type" evidence="7">
    <location>
        <begin position="598"/>
        <end position="625"/>
    </location>
</feature>
<evidence type="ECO:0000256" key="1">
    <source>
        <dbReference type="ARBA" id="ARBA00022723"/>
    </source>
</evidence>
<evidence type="ECO:0000256" key="5">
    <source>
        <dbReference type="PROSITE-ProRule" id="PRU00042"/>
    </source>
</evidence>
<feature type="region of interest" description="Disordered" evidence="6">
    <location>
        <begin position="823"/>
        <end position="842"/>
    </location>
</feature>
<dbReference type="PROSITE" id="PS50157">
    <property type="entry name" value="ZINC_FINGER_C2H2_2"/>
    <property type="match status" value="10"/>
</dbReference>
<keyword evidence="9" id="KW-1185">Reference proteome</keyword>
<dbReference type="GO" id="GO:0008270">
    <property type="term" value="F:zinc ion binding"/>
    <property type="evidence" value="ECO:0007669"/>
    <property type="project" value="UniProtKB-KW"/>
</dbReference>
<dbReference type="SUPFAM" id="SSF57667">
    <property type="entry name" value="beta-beta-alpha zinc fingers"/>
    <property type="match status" value="5"/>
</dbReference>
<evidence type="ECO:0000256" key="2">
    <source>
        <dbReference type="ARBA" id="ARBA00022737"/>
    </source>
</evidence>
<dbReference type="AlphaFoldDB" id="A0AAW2AIB5"/>
<name>A0AAW2AIB5_CULAL</name>
<feature type="domain" description="C2H2-type" evidence="7">
    <location>
        <begin position="538"/>
        <end position="567"/>
    </location>
</feature>
<feature type="compositionally biased region" description="Low complexity" evidence="6">
    <location>
        <begin position="223"/>
        <end position="239"/>
    </location>
</feature>
<sequence length="1250" mass="135450">MSCCYRDTKMEIQGLSDTKNTQYQHGVPLHTTFSQQTTASGIHAKTRLTENAISDLSGSLNIENDDNNNRARSSPLRVAENGSGCALSLQNSHHKTYDVPSAVSELGDVNASRQKVFNELELLPSEFERADEHEDNDLQMALPLLDSESCEQRHTTEKILSNTSTSSGKSPEELYVVFNIVHKEDDSKERQMSFQYKPEENESSSSKSKTLRSPVDSDGNFNRTSSRSGHLSSHSNLNTRSERTDQNVRHEFCLVAENRDPILSEDYAGSSQTPKVSTVEMLSNNLVEHSTEELMQCVAKNNSPVFVPENRVAPEMAELNIMDYANQESSSNGDCGPDGTPIPVHETFSGTIMINNQSIIVTIENGILTLATPPEGYAYKEDGMISLKEHLGMKDNEDLVLLNYDSGSKSIGKISNVNSSVQDEPKARFASSDSELTLADDCLLSEMGVTLDSCLPIKQEEGTICAIEDGSSICQNSKSKSVACEELQPINLLTVSGLTKKGSVVKYRCPQPGCSSTFDTRQNLKIHLVLHTEDQRPFKCTVEGCDWSFTTSYKLKRHLQSHDKVRPYKCEWENCGRRFTTVYNLKAHVRAHDQENAFICEVCSERFRTATRLTNHQRTHFEPERPHKCEFPGCEKTFITFSALFSHNRTHFREMAQFTCTYPGCDKRYDKACRLKIHLRSHTGERPFVCDSDSCGWTFTSMSKLLRHKRKHDDDRRFACPEEGCGKSFTRAEHLKGHSITHLGTKPFECPVEGCNAKFSARSSLYIHSKKHKQDGVSLRSRCPVAGCTKHFSSRSSLKTHMLKHHNLSPDVLSQLDDTATLTPSSELTSTSQAVSAPSGPAGAELSSLDLSSLFSSIPTCPGATAVSVGSESSSGAGSFSMDMPLVNAGILTIDPASVGSALNGAKTVDPLILAAGQDMGVHVLDAGLGTGGGGGVLPHATLHLDDVQTVNPEELGTLTALAIQNTASSEQLHPLNSCNPLTVESPSTLTPSLSSSLTQSLSSLTSALPPALSSSLVPSLSTPLSSSMALAANPVPELLCPQAKADLAGSETAVGPMLSRVEIMAQSDGSKGMCQFVFPSHSGSYSGQKITELPSVTPCPVMESSGSARTDYRAIQLAKRRKQKCPGPSTCASENGQRKTKGSKGTGSALSTNSSTHFGEGAATGNGELPIRDPVTGAQFVQIQLLQDDPAADGDLAFQLSSQTSCSHSQLTVDLPVNILQEPTVMAEDENGSDNSQFTGSTINLQDLE</sequence>
<feature type="region of interest" description="Disordered" evidence="6">
    <location>
        <begin position="187"/>
        <end position="245"/>
    </location>
</feature>
<feature type="compositionally biased region" description="Polar residues" evidence="6">
    <location>
        <begin position="1234"/>
        <end position="1250"/>
    </location>
</feature>
<evidence type="ECO:0000313" key="9">
    <source>
        <dbReference type="Proteomes" id="UP001479290"/>
    </source>
</evidence>
<evidence type="ECO:0000256" key="4">
    <source>
        <dbReference type="ARBA" id="ARBA00022833"/>
    </source>
</evidence>
<keyword evidence="2" id="KW-0677">Repeat</keyword>
<keyword evidence="3 5" id="KW-0863">Zinc-finger</keyword>
<feature type="domain" description="C2H2-type" evidence="7">
    <location>
        <begin position="627"/>
        <end position="656"/>
    </location>
</feature>
<feature type="region of interest" description="Disordered" evidence="6">
    <location>
        <begin position="1228"/>
        <end position="1250"/>
    </location>
</feature>
<dbReference type="GO" id="GO:0005634">
    <property type="term" value="C:nucleus"/>
    <property type="evidence" value="ECO:0007669"/>
    <property type="project" value="TreeGrafter"/>
</dbReference>
<dbReference type="Gene3D" id="3.30.160.60">
    <property type="entry name" value="Classic Zinc Finger"/>
    <property type="match status" value="10"/>
</dbReference>
<feature type="domain" description="C2H2-type" evidence="7">
    <location>
        <begin position="718"/>
        <end position="747"/>
    </location>
</feature>
<dbReference type="GO" id="GO:0006357">
    <property type="term" value="P:regulation of transcription by RNA polymerase II"/>
    <property type="evidence" value="ECO:0007669"/>
    <property type="project" value="TreeGrafter"/>
</dbReference>
<dbReference type="InterPro" id="IPR051061">
    <property type="entry name" value="Zinc_finger_trans_reg"/>
</dbReference>
<dbReference type="EMBL" id="JAWDJR010000006">
    <property type="protein sequence ID" value="KAK9973137.1"/>
    <property type="molecule type" value="Genomic_DNA"/>
</dbReference>
<evidence type="ECO:0000256" key="3">
    <source>
        <dbReference type="ARBA" id="ARBA00022771"/>
    </source>
</evidence>
<dbReference type="PANTHER" id="PTHR46179:SF5">
    <property type="entry name" value="ZINC FINGER PROTEIN ZXDC"/>
    <property type="match status" value="1"/>
</dbReference>
<reference evidence="8 9" key="1">
    <citation type="submission" date="2024-05" db="EMBL/GenBank/DDBJ databases">
        <title>A high-quality chromosomal-level genome assembly of Topmouth culter (Culter alburnus).</title>
        <authorList>
            <person name="Zhao H."/>
        </authorList>
    </citation>
    <scope>NUCLEOTIDE SEQUENCE [LARGE SCALE GENOMIC DNA]</scope>
    <source>
        <strain evidence="8">CATC2023</strain>
        <tissue evidence="8">Muscle</tissue>
    </source>
</reference>
<evidence type="ECO:0000256" key="6">
    <source>
        <dbReference type="SAM" id="MobiDB-lite"/>
    </source>
</evidence>
<feature type="domain" description="C2H2-type" evidence="7">
    <location>
        <begin position="507"/>
        <end position="536"/>
    </location>
</feature>
<dbReference type="GO" id="GO:0003712">
    <property type="term" value="F:transcription coregulator activity"/>
    <property type="evidence" value="ECO:0007669"/>
    <property type="project" value="TreeGrafter"/>
</dbReference>
<comment type="caution">
    <text evidence="8">The sequence shown here is derived from an EMBL/GenBank/DDBJ whole genome shotgun (WGS) entry which is preliminary data.</text>
</comment>
<evidence type="ECO:0000259" key="7">
    <source>
        <dbReference type="PROSITE" id="PS50157"/>
    </source>
</evidence>
<dbReference type="FunFam" id="3.30.160.60:FF:000257">
    <property type="entry name" value="ZXD family zinc finger C"/>
    <property type="match status" value="2"/>
</dbReference>
<gene>
    <name evidence="8" type="ORF">ABG768_023882</name>
</gene>
<organism evidence="8 9">
    <name type="scientific">Culter alburnus</name>
    <name type="common">Topmouth culter</name>
    <dbReference type="NCBI Taxonomy" id="194366"/>
    <lineage>
        <taxon>Eukaryota</taxon>
        <taxon>Metazoa</taxon>
        <taxon>Chordata</taxon>
        <taxon>Craniata</taxon>
        <taxon>Vertebrata</taxon>
        <taxon>Euteleostomi</taxon>
        <taxon>Actinopterygii</taxon>
        <taxon>Neopterygii</taxon>
        <taxon>Teleostei</taxon>
        <taxon>Ostariophysi</taxon>
        <taxon>Cypriniformes</taxon>
        <taxon>Xenocyprididae</taxon>
        <taxon>Xenocypridinae</taxon>
        <taxon>Culter</taxon>
    </lineage>
</organism>
<dbReference type="Proteomes" id="UP001479290">
    <property type="component" value="Unassembled WGS sequence"/>
</dbReference>
<dbReference type="Pfam" id="PF00096">
    <property type="entry name" value="zf-C2H2"/>
    <property type="match status" value="6"/>
</dbReference>